<keyword evidence="4" id="KW-0804">Transcription</keyword>
<feature type="domain" description="RNA polymerase sigma factor 70 region 4 type 2" evidence="6">
    <location>
        <begin position="114"/>
        <end position="166"/>
    </location>
</feature>
<sequence>MNLADQTTFSRIYEEHHRGVYGAAYRILGNDAQAQDVAQDVFLRVWRNPGKYDARRGELGSYLRLMARSRALDLWRESQAAGRATDRLKVVVSMDAPRFDQRPDQVAEREGDRRIVRDALRVLPDAQREAVVLAYWGGLTADQIARRAGVPLGTAKSRIRLGLAKLRDEIGRQLEPSYAAA</sequence>
<dbReference type="InterPro" id="IPR013325">
    <property type="entry name" value="RNA_pol_sigma_r2"/>
</dbReference>
<dbReference type="SUPFAM" id="SSF88659">
    <property type="entry name" value="Sigma3 and sigma4 domains of RNA polymerase sigma factors"/>
    <property type="match status" value="1"/>
</dbReference>
<dbReference type="GO" id="GO:0016987">
    <property type="term" value="F:sigma factor activity"/>
    <property type="evidence" value="ECO:0007669"/>
    <property type="project" value="UniProtKB-KW"/>
</dbReference>
<dbReference type="Gene3D" id="1.10.10.10">
    <property type="entry name" value="Winged helix-like DNA-binding domain superfamily/Winged helix DNA-binding domain"/>
    <property type="match status" value="1"/>
</dbReference>
<dbReference type="CDD" id="cd06171">
    <property type="entry name" value="Sigma70_r4"/>
    <property type="match status" value="1"/>
</dbReference>
<dbReference type="SUPFAM" id="SSF88946">
    <property type="entry name" value="Sigma2 domain of RNA polymerase sigma factors"/>
    <property type="match status" value="1"/>
</dbReference>
<dbReference type="PANTHER" id="PTHR43133">
    <property type="entry name" value="RNA POLYMERASE ECF-TYPE SIGMA FACTO"/>
    <property type="match status" value="1"/>
</dbReference>
<dbReference type="Gene3D" id="1.10.1740.10">
    <property type="match status" value="1"/>
</dbReference>
<dbReference type="InterPro" id="IPR039425">
    <property type="entry name" value="RNA_pol_sigma-70-like"/>
</dbReference>
<keyword evidence="8" id="KW-1185">Reference proteome</keyword>
<evidence type="ECO:0000256" key="2">
    <source>
        <dbReference type="ARBA" id="ARBA00023015"/>
    </source>
</evidence>
<dbReference type="EMBL" id="PYYB01000004">
    <property type="protein sequence ID" value="PTL55037.1"/>
    <property type="molecule type" value="Genomic_DNA"/>
</dbReference>
<dbReference type="InterPro" id="IPR013324">
    <property type="entry name" value="RNA_pol_sigma_r3/r4-like"/>
</dbReference>
<evidence type="ECO:0008006" key="9">
    <source>
        <dbReference type="Google" id="ProtNLM"/>
    </source>
</evidence>
<evidence type="ECO:0000313" key="8">
    <source>
        <dbReference type="Proteomes" id="UP000240739"/>
    </source>
</evidence>
<keyword evidence="2" id="KW-0805">Transcription regulation</keyword>
<dbReference type="Proteomes" id="UP000240739">
    <property type="component" value="Unassembled WGS sequence"/>
</dbReference>
<evidence type="ECO:0000256" key="1">
    <source>
        <dbReference type="ARBA" id="ARBA00010641"/>
    </source>
</evidence>
<evidence type="ECO:0000313" key="7">
    <source>
        <dbReference type="EMBL" id="PTL55037.1"/>
    </source>
</evidence>
<comment type="similarity">
    <text evidence="1">Belongs to the sigma-70 factor family. ECF subfamily.</text>
</comment>
<dbReference type="GO" id="GO:0003677">
    <property type="term" value="F:DNA binding"/>
    <property type="evidence" value="ECO:0007669"/>
    <property type="project" value="InterPro"/>
</dbReference>
<dbReference type="RefSeq" id="WP_107571138.1">
    <property type="nucleotide sequence ID" value="NZ_PYYB01000004.1"/>
</dbReference>
<gene>
    <name evidence="7" type="ORF">C7Y72_20925</name>
</gene>
<dbReference type="InterPro" id="IPR007627">
    <property type="entry name" value="RNA_pol_sigma70_r2"/>
</dbReference>
<organism evidence="7 8">
    <name type="scientific">Paraconexibacter algicola</name>
    <dbReference type="NCBI Taxonomy" id="2133960"/>
    <lineage>
        <taxon>Bacteria</taxon>
        <taxon>Bacillati</taxon>
        <taxon>Actinomycetota</taxon>
        <taxon>Thermoleophilia</taxon>
        <taxon>Solirubrobacterales</taxon>
        <taxon>Paraconexibacteraceae</taxon>
        <taxon>Paraconexibacter</taxon>
    </lineage>
</organism>
<protein>
    <recommendedName>
        <fullName evidence="9">Sigma-70 family RNA polymerase sigma factor</fullName>
    </recommendedName>
</protein>
<dbReference type="InterPro" id="IPR036388">
    <property type="entry name" value="WH-like_DNA-bd_sf"/>
</dbReference>
<comment type="caution">
    <text evidence="7">The sequence shown here is derived from an EMBL/GenBank/DDBJ whole genome shotgun (WGS) entry which is preliminary data.</text>
</comment>
<dbReference type="InterPro" id="IPR014284">
    <property type="entry name" value="RNA_pol_sigma-70_dom"/>
</dbReference>
<evidence type="ECO:0000256" key="3">
    <source>
        <dbReference type="ARBA" id="ARBA00023082"/>
    </source>
</evidence>
<feature type="domain" description="RNA polymerase sigma-70 region 2" evidence="5">
    <location>
        <begin position="12"/>
        <end position="79"/>
    </location>
</feature>
<keyword evidence="3" id="KW-0731">Sigma factor</keyword>
<evidence type="ECO:0000259" key="5">
    <source>
        <dbReference type="Pfam" id="PF04542"/>
    </source>
</evidence>
<dbReference type="OrthoDB" id="5243766at2"/>
<reference evidence="7 8" key="1">
    <citation type="submission" date="2018-03" db="EMBL/GenBank/DDBJ databases">
        <title>Aquarubrobacter algicola gen. nov., sp. nov., a novel actinobacterium isolated from shallow eutrophic lake during the end of cyanobacterial harmful algal blooms.</title>
        <authorList>
            <person name="Chun S.J."/>
        </authorList>
    </citation>
    <scope>NUCLEOTIDE SEQUENCE [LARGE SCALE GENOMIC DNA]</scope>
    <source>
        <strain evidence="7 8">Seoho-28</strain>
    </source>
</reference>
<dbReference type="GO" id="GO:0006352">
    <property type="term" value="P:DNA-templated transcription initiation"/>
    <property type="evidence" value="ECO:0007669"/>
    <property type="project" value="InterPro"/>
</dbReference>
<dbReference type="PANTHER" id="PTHR43133:SF62">
    <property type="entry name" value="RNA POLYMERASE SIGMA FACTOR SIGZ"/>
    <property type="match status" value="1"/>
</dbReference>
<proteinExistence type="inferred from homology"/>
<dbReference type="NCBIfam" id="TIGR02937">
    <property type="entry name" value="sigma70-ECF"/>
    <property type="match status" value="1"/>
</dbReference>
<name>A0A2T4UCT2_9ACTN</name>
<evidence type="ECO:0000256" key="4">
    <source>
        <dbReference type="ARBA" id="ARBA00023163"/>
    </source>
</evidence>
<evidence type="ECO:0000259" key="6">
    <source>
        <dbReference type="Pfam" id="PF08281"/>
    </source>
</evidence>
<dbReference type="AlphaFoldDB" id="A0A2T4UCT2"/>
<dbReference type="Pfam" id="PF08281">
    <property type="entry name" value="Sigma70_r4_2"/>
    <property type="match status" value="1"/>
</dbReference>
<dbReference type="InterPro" id="IPR013249">
    <property type="entry name" value="RNA_pol_sigma70_r4_t2"/>
</dbReference>
<accession>A0A2T4UCT2</accession>
<dbReference type="Pfam" id="PF04542">
    <property type="entry name" value="Sigma70_r2"/>
    <property type="match status" value="1"/>
</dbReference>